<protein>
    <submittedName>
        <fullName evidence="1">Uncharacterized protein</fullName>
    </submittedName>
</protein>
<proteinExistence type="predicted"/>
<sequence>MAGKMNFLKYEFRKSSFTDSFRDESRFKLNGTYVFQSNVERRRCQHVERTQNKILCKLSELSTKLTFFLLFLFRNRLADEDYKNYVLKVKCCAIGAVKTNILLAQSFDAICLLVDFCHIYAIEALFAFRQEFKE</sequence>
<dbReference type="EMBL" id="REGN01012300">
    <property type="protein sequence ID" value="RMZ96154.1"/>
    <property type="molecule type" value="Genomic_DNA"/>
</dbReference>
<dbReference type="Proteomes" id="UP000276133">
    <property type="component" value="Unassembled WGS sequence"/>
</dbReference>
<gene>
    <name evidence="1" type="ORF">BpHYR1_050560</name>
</gene>
<dbReference type="AlphaFoldDB" id="A0A3M7PBQ4"/>
<evidence type="ECO:0000313" key="2">
    <source>
        <dbReference type="Proteomes" id="UP000276133"/>
    </source>
</evidence>
<evidence type="ECO:0000313" key="1">
    <source>
        <dbReference type="EMBL" id="RMZ96154.1"/>
    </source>
</evidence>
<reference evidence="1 2" key="1">
    <citation type="journal article" date="2018" name="Sci. Rep.">
        <title>Genomic signatures of local adaptation to the degree of environmental predictability in rotifers.</title>
        <authorList>
            <person name="Franch-Gras L."/>
            <person name="Hahn C."/>
            <person name="Garcia-Roger E.M."/>
            <person name="Carmona M.J."/>
            <person name="Serra M."/>
            <person name="Gomez A."/>
        </authorList>
    </citation>
    <scope>NUCLEOTIDE SEQUENCE [LARGE SCALE GENOMIC DNA]</scope>
    <source>
        <strain evidence="1">HYR1</strain>
    </source>
</reference>
<organism evidence="1 2">
    <name type="scientific">Brachionus plicatilis</name>
    <name type="common">Marine rotifer</name>
    <name type="synonym">Brachionus muelleri</name>
    <dbReference type="NCBI Taxonomy" id="10195"/>
    <lineage>
        <taxon>Eukaryota</taxon>
        <taxon>Metazoa</taxon>
        <taxon>Spiralia</taxon>
        <taxon>Gnathifera</taxon>
        <taxon>Rotifera</taxon>
        <taxon>Eurotatoria</taxon>
        <taxon>Monogononta</taxon>
        <taxon>Pseudotrocha</taxon>
        <taxon>Ploima</taxon>
        <taxon>Brachionidae</taxon>
        <taxon>Brachionus</taxon>
    </lineage>
</organism>
<keyword evidence="2" id="KW-1185">Reference proteome</keyword>
<accession>A0A3M7PBQ4</accession>
<comment type="caution">
    <text evidence="1">The sequence shown here is derived from an EMBL/GenBank/DDBJ whole genome shotgun (WGS) entry which is preliminary data.</text>
</comment>
<name>A0A3M7PBQ4_BRAPC</name>